<comment type="caution">
    <text evidence="2">The sequence shown here is derived from an EMBL/GenBank/DDBJ whole genome shotgun (WGS) entry which is preliminary data.</text>
</comment>
<dbReference type="STRING" id="33935.ADM90_04145"/>
<reference evidence="2 3" key="1">
    <citation type="submission" date="2015-07" db="EMBL/GenBank/DDBJ databases">
        <title>Genome sequencing project for genomic taxonomy and phylogenomics of Bacillus-like bacteria.</title>
        <authorList>
            <person name="Liu B."/>
            <person name="Wang J."/>
            <person name="Zhu Y."/>
            <person name="Liu G."/>
            <person name="Chen Q."/>
            <person name="Chen Z."/>
            <person name="Che J."/>
            <person name="Ge C."/>
            <person name="Shi H."/>
            <person name="Pan Z."/>
            <person name="Liu X."/>
        </authorList>
    </citation>
    <scope>NUCLEOTIDE SEQUENCE [LARGE SCALE GENOMIC DNA]</scope>
    <source>
        <strain evidence="2 3">DSM 54</strain>
    </source>
</reference>
<accession>A0A0M9DKZ1</accession>
<organism evidence="2 3">
    <name type="scientific">Lysinibacillus macroides</name>
    <dbReference type="NCBI Taxonomy" id="33935"/>
    <lineage>
        <taxon>Bacteria</taxon>
        <taxon>Bacillati</taxon>
        <taxon>Bacillota</taxon>
        <taxon>Bacilli</taxon>
        <taxon>Bacillales</taxon>
        <taxon>Bacillaceae</taxon>
        <taxon>Lysinibacillus</taxon>
    </lineage>
</organism>
<dbReference type="AlphaFoldDB" id="A0A0M9DKZ1"/>
<dbReference type="Pfam" id="PF14036">
    <property type="entry name" value="YlaH"/>
    <property type="match status" value="1"/>
</dbReference>
<sequence>MKGRGILSLKSALLGELNVIQVATQINTTETEEAYKKMAGVTRFLYQNMPSYEIAGYVLFFLVFILSAIVYKLGFAKKLKRSQNMIIYIFLFVGCIMLTFFALYLPMVEGLIVAALILIIYKTRLWREKREEQQATNQ</sequence>
<name>A0A0M9DKZ1_9BACI</name>
<feature type="transmembrane region" description="Helical" evidence="1">
    <location>
        <begin position="54"/>
        <end position="73"/>
    </location>
</feature>
<evidence type="ECO:0000313" key="2">
    <source>
        <dbReference type="EMBL" id="KOY82536.1"/>
    </source>
</evidence>
<evidence type="ECO:0000256" key="1">
    <source>
        <dbReference type="SAM" id="Phobius"/>
    </source>
</evidence>
<dbReference type="EMBL" id="LGCI01000005">
    <property type="protein sequence ID" value="KOY82536.1"/>
    <property type="molecule type" value="Genomic_DNA"/>
</dbReference>
<keyword evidence="1" id="KW-0812">Transmembrane</keyword>
<keyword evidence="3" id="KW-1185">Reference proteome</keyword>
<dbReference type="Proteomes" id="UP000037977">
    <property type="component" value="Unassembled WGS sequence"/>
</dbReference>
<dbReference type="InterPro" id="IPR025620">
    <property type="entry name" value="YlaH"/>
</dbReference>
<feature type="transmembrane region" description="Helical" evidence="1">
    <location>
        <begin position="85"/>
        <end position="104"/>
    </location>
</feature>
<evidence type="ECO:0008006" key="4">
    <source>
        <dbReference type="Google" id="ProtNLM"/>
    </source>
</evidence>
<dbReference type="PATRIC" id="fig|33935.3.peg.246"/>
<protein>
    <recommendedName>
        <fullName evidence="4">YlaH-like protein</fullName>
    </recommendedName>
</protein>
<gene>
    <name evidence="2" type="ORF">ADM90_04145</name>
</gene>
<evidence type="ECO:0000313" key="3">
    <source>
        <dbReference type="Proteomes" id="UP000037977"/>
    </source>
</evidence>
<proteinExistence type="predicted"/>
<keyword evidence="1" id="KW-0472">Membrane</keyword>
<keyword evidence="1" id="KW-1133">Transmembrane helix</keyword>